<dbReference type="KEGG" id="ral:Rumal_1637"/>
<evidence type="ECO:0000256" key="1">
    <source>
        <dbReference type="SAM" id="MobiDB-lite"/>
    </source>
</evidence>
<dbReference type="HOGENOM" id="CLU_847006_0_0_9"/>
<dbReference type="Proteomes" id="UP000006919">
    <property type="component" value="Chromosome"/>
</dbReference>
<protein>
    <submittedName>
        <fullName evidence="3">Uncharacterized protein</fullName>
    </submittedName>
</protein>
<dbReference type="RefSeq" id="WP_013498302.1">
    <property type="nucleotide sequence ID" value="NC_014833.1"/>
</dbReference>
<feature type="compositionally biased region" description="Basic and acidic residues" evidence="1">
    <location>
        <begin position="29"/>
        <end position="70"/>
    </location>
</feature>
<keyword evidence="2" id="KW-0812">Transmembrane</keyword>
<proteinExistence type="predicted"/>
<accession>E6UHT8</accession>
<feature type="transmembrane region" description="Helical" evidence="2">
    <location>
        <begin position="103"/>
        <end position="125"/>
    </location>
</feature>
<dbReference type="EMBL" id="CP002403">
    <property type="protein sequence ID" value="ADU22137.1"/>
    <property type="molecule type" value="Genomic_DNA"/>
</dbReference>
<feature type="region of interest" description="Disordered" evidence="1">
    <location>
        <begin position="29"/>
        <end position="87"/>
    </location>
</feature>
<feature type="region of interest" description="Disordered" evidence="1">
    <location>
        <begin position="299"/>
        <end position="328"/>
    </location>
</feature>
<dbReference type="eggNOG" id="ENOG5032UDS">
    <property type="taxonomic scope" value="Bacteria"/>
</dbReference>
<keyword evidence="2" id="KW-0472">Membrane</keyword>
<gene>
    <name evidence="3" type="ordered locus">Rumal_1637</name>
</gene>
<keyword evidence="2" id="KW-1133">Transmembrane helix</keyword>
<evidence type="ECO:0000256" key="2">
    <source>
        <dbReference type="SAM" id="Phobius"/>
    </source>
</evidence>
<sequence length="328" mass="38114">MAKKNININKMNIDSEDYEYEKKLAEEEKLKQKQAEEKAAAEKAKREKREREAEKERNRQIEEERRELLKMKSGLTSEEGSELTKKDEAYEKPHGMAAVANFWYHYKFIIIFSSITLLVLGYLFYSEATRKRDDISVMVITDNDLTQRTAEVEEFFEKYTDDIDGNGYVHVGIIPIPLSNNLDAVTKNTYTQKFLAEIQTGEGMIVITDSHTEDDFMSVMKKDLDKDFPDNKYIDEDGFSFNSKVMAEELKYELMPNDVHMSIRIPQDTMGLSKEEAQKYYDESFKVYKRIVDDITARCEETNDPGLDTEPVKYDTESSNDTPDVSDQ</sequence>
<feature type="compositionally biased region" description="Polar residues" evidence="1">
    <location>
        <begin position="317"/>
        <end position="328"/>
    </location>
</feature>
<organism evidence="3 4">
    <name type="scientific">Ruminococcus albus (strain ATCC 27210 / DSM 20455 / JCM 14654 / NCDO 2250 / 7)</name>
    <dbReference type="NCBI Taxonomy" id="697329"/>
    <lineage>
        <taxon>Bacteria</taxon>
        <taxon>Bacillati</taxon>
        <taxon>Bacillota</taxon>
        <taxon>Clostridia</taxon>
        <taxon>Eubacteriales</taxon>
        <taxon>Oscillospiraceae</taxon>
        <taxon>Ruminococcus</taxon>
    </lineage>
</organism>
<dbReference type="STRING" id="697329.Rumal_1637"/>
<evidence type="ECO:0000313" key="4">
    <source>
        <dbReference type="Proteomes" id="UP000006919"/>
    </source>
</evidence>
<name>E6UHT8_RUMA7</name>
<dbReference type="AlphaFoldDB" id="E6UHT8"/>
<dbReference type="OrthoDB" id="1818981at2"/>
<reference evidence="3 4" key="1">
    <citation type="journal article" date="2011" name="J. Bacteriol.">
        <title>Complete genome of the cellulolytic ruminal bacterium Ruminococcus albus 7.</title>
        <authorList>
            <person name="Suen G."/>
            <person name="Stevenson D.M."/>
            <person name="Bruce D.C."/>
            <person name="Chertkov O."/>
            <person name="Copeland A."/>
            <person name="Cheng J.F."/>
            <person name="Detter C."/>
            <person name="Detter J.C."/>
            <person name="Goodwin L.A."/>
            <person name="Han C.S."/>
            <person name="Hauser L.J."/>
            <person name="Ivanova N.N."/>
            <person name="Kyrpides N.C."/>
            <person name="Land M.L."/>
            <person name="Lapidus A."/>
            <person name="Lucas S."/>
            <person name="Ovchinnikova G."/>
            <person name="Pitluck S."/>
            <person name="Tapia R."/>
            <person name="Woyke T."/>
            <person name="Boyum J."/>
            <person name="Mead D."/>
            <person name="Weimer P.J."/>
        </authorList>
    </citation>
    <scope>NUCLEOTIDE SEQUENCE [LARGE SCALE GENOMIC DNA]</scope>
    <source>
        <strain evidence="4">ATCC 27210 / DSM 20455 / JCM 14654 / NCDO 2250 / 7</strain>
    </source>
</reference>
<evidence type="ECO:0000313" key="3">
    <source>
        <dbReference type="EMBL" id="ADU22137.1"/>
    </source>
</evidence>